<sequence length="92" mass="9762">MSTTGAYNIPMCTLRNSKLSSAKLKNVYNVSALKHFQLNSTTLSSTRTGKIATSAMSGSNEHQPVSGLPIDLKGKRAFIAGVALMTMVMVGQ</sequence>
<dbReference type="AlphaFoldDB" id="A0A6J1HU33"/>
<reference evidence="8" key="1">
    <citation type="submission" date="2025-08" db="UniProtKB">
        <authorList>
            <consortium name="RefSeq"/>
        </authorList>
    </citation>
    <scope>IDENTIFICATION</scope>
    <source>
        <tissue evidence="8">Young leaves</tissue>
    </source>
</reference>
<name>A0A6J1HU33_CUCMA</name>
<dbReference type="GO" id="GO:0006633">
    <property type="term" value="P:fatty acid biosynthetic process"/>
    <property type="evidence" value="ECO:0007669"/>
    <property type="project" value="UniProtKB-KW"/>
</dbReference>
<comment type="pathway">
    <text evidence="1">Lipid metabolism.</text>
</comment>
<dbReference type="GeneID" id="111467804"/>
<keyword evidence="7" id="KW-1185">Reference proteome</keyword>
<organism evidence="7 8">
    <name type="scientific">Cucurbita maxima</name>
    <name type="common">Pumpkin</name>
    <name type="synonym">Winter squash</name>
    <dbReference type="NCBI Taxonomy" id="3661"/>
    <lineage>
        <taxon>Eukaryota</taxon>
        <taxon>Viridiplantae</taxon>
        <taxon>Streptophyta</taxon>
        <taxon>Embryophyta</taxon>
        <taxon>Tracheophyta</taxon>
        <taxon>Spermatophyta</taxon>
        <taxon>Magnoliopsida</taxon>
        <taxon>eudicotyledons</taxon>
        <taxon>Gunneridae</taxon>
        <taxon>Pentapetalae</taxon>
        <taxon>rosids</taxon>
        <taxon>fabids</taxon>
        <taxon>Cucurbitales</taxon>
        <taxon>Cucurbitaceae</taxon>
        <taxon>Cucurbiteae</taxon>
        <taxon>Cucurbita</taxon>
    </lineage>
</organism>
<dbReference type="Proteomes" id="UP000504608">
    <property type="component" value="Unplaced"/>
</dbReference>
<evidence type="ECO:0000256" key="1">
    <source>
        <dbReference type="ARBA" id="ARBA00005189"/>
    </source>
</evidence>
<dbReference type="RefSeq" id="XP_022968647.1">
    <property type="nucleotide sequence ID" value="XM_023112879.1"/>
</dbReference>
<evidence type="ECO:0000313" key="8">
    <source>
        <dbReference type="RefSeq" id="XP_022968647.1"/>
    </source>
</evidence>
<proteinExistence type="predicted"/>
<evidence type="ECO:0000256" key="2">
    <source>
        <dbReference type="ARBA" id="ARBA00022516"/>
    </source>
</evidence>
<keyword evidence="5" id="KW-0443">Lipid metabolism</keyword>
<gene>
    <name evidence="8" type="primary">LOC111467804</name>
</gene>
<protein>
    <submittedName>
        <fullName evidence="8">Enoyl-[acyl-carrier-protein] reductase [NADH], chloroplastic-like</fullName>
    </submittedName>
</protein>
<keyword evidence="2" id="KW-0444">Lipid biosynthesis</keyword>
<keyword evidence="3" id="KW-0276">Fatty acid metabolism</keyword>
<dbReference type="KEGG" id="cmax:111467804"/>
<dbReference type="PANTHER" id="PTHR43159:SF6">
    <property type="entry name" value="ENOYL-[ACYL-CARRIER-PROTEIN] REDUCTASE [NADH] 1, CHLOROPLASTIC ISOFORM X1"/>
    <property type="match status" value="1"/>
</dbReference>
<evidence type="ECO:0000256" key="6">
    <source>
        <dbReference type="ARBA" id="ARBA00023160"/>
    </source>
</evidence>
<evidence type="ECO:0000256" key="4">
    <source>
        <dbReference type="ARBA" id="ARBA00023002"/>
    </source>
</evidence>
<keyword evidence="6" id="KW-0275">Fatty acid biosynthesis</keyword>
<dbReference type="GO" id="GO:0004318">
    <property type="term" value="F:enoyl-[acyl-carrier-protein] reductase (NADH) activity"/>
    <property type="evidence" value="ECO:0007669"/>
    <property type="project" value="InterPro"/>
</dbReference>
<dbReference type="InterPro" id="IPR014358">
    <property type="entry name" value="Enoyl-ACP_Rdtase_NADH"/>
</dbReference>
<evidence type="ECO:0000256" key="5">
    <source>
        <dbReference type="ARBA" id="ARBA00023098"/>
    </source>
</evidence>
<keyword evidence="4" id="KW-0560">Oxidoreductase</keyword>
<evidence type="ECO:0000256" key="3">
    <source>
        <dbReference type="ARBA" id="ARBA00022832"/>
    </source>
</evidence>
<accession>A0A6J1HU33</accession>
<dbReference type="PANTHER" id="PTHR43159">
    <property type="entry name" value="ENOYL-[ACYL-CARRIER-PROTEIN] REDUCTASE"/>
    <property type="match status" value="1"/>
</dbReference>
<evidence type="ECO:0000313" key="7">
    <source>
        <dbReference type="Proteomes" id="UP000504608"/>
    </source>
</evidence>